<sequence length="258" mass="30321">MSQKSYVIRKIAYHFSDECSYVHCMGGIEAVIGSKEEAIQKFKELECEEFRGMPIYDMPEVSHMGDGDEELWQELHDYFVEQFKQPLFETKENGELDFSHHYIEVPCSATDEQAWAIKEMTGITFHEIGEFDQPVPEFYGIWLLHSDSFLTYSDQPYFFDSKDEAIGFIKDHYDIIETPQIISGSLSSISNQPTLLQSLINRSQLLKYNDKKQQLEIERFNEYEIITLNEILKKPFFELRPISLEEAQQFDHDEYAIM</sequence>
<name>A0ABT5UFB9_9GAMM</name>
<dbReference type="RefSeq" id="WP_274691393.1">
    <property type="nucleotide sequence ID" value="NZ_JAPMOU010000051.1"/>
</dbReference>
<accession>A0ABT5UFB9</accession>
<keyword evidence="2" id="KW-1185">Reference proteome</keyword>
<organism evidence="1 2">
    <name type="scientific">Spartinivicinus poritis</name>
    <dbReference type="NCBI Taxonomy" id="2994640"/>
    <lineage>
        <taxon>Bacteria</taxon>
        <taxon>Pseudomonadati</taxon>
        <taxon>Pseudomonadota</taxon>
        <taxon>Gammaproteobacteria</taxon>
        <taxon>Oceanospirillales</taxon>
        <taxon>Zooshikellaceae</taxon>
        <taxon>Spartinivicinus</taxon>
    </lineage>
</organism>
<protein>
    <submittedName>
        <fullName evidence="1">Uncharacterized protein</fullName>
    </submittedName>
</protein>
<comment type="caution">
    <text evidence="1">The sequence shown here is derived from an EMBL/GenBank/DDBJ whole genome shotgun (WGS) entry which is preliminary data.</text>
</comment>
<dbReference type="EMBL" id="JAPMOU010000051">
    <property type="protein sequence ID" value="MDE1465082.1"/>
    <property type="molecule type" value="Genomic_DNA"/>
</dbReference>
<proteinExistence type="predicted"/>
<reference evidence="1 2" key="1">
    <citation type="submission" date="2022-11" db="EMBL/GenBank/DDBJ databases">
        <title>Spartinivicinus poritis sp. nov., isolated from scleractinian coral Porites lutea.</title>
        <authorList>
            <person name="Zhang G."/>
            <person name="Cai L."/>
            <person name="Wei Q."/>
        </authorList>
    </citation>
    <scope>NUCLEOTIDE SEQUENCE [LARGE SCALE GENOMIC DNA]</scope>
    <source>
        <strain evidence="1 2">A2-2</strain>
    </source>
</reference>
<evidence type="ECO:0000313" key="2">
    <source>
        <dbReference type="Proteomes" id="UP001528823"/>
    </source>
</evidence>
<gene>
    <name evidence="1" type="ORF">ORQ98_24270</name>
</gene>
<evidence type="ECO:0000313" key="1">
    <source>
        <dbReference type="EMBL" id="MDE1465082.1"/>
    </source>
</evidence>
<dbReference type="Proteomes" id="UP001528823">
    <property type="component" value="Unassembled WGS sequence"/>
</dbReference>